<dbReference type="Gene3D" id="3.40.50.300">
    <property type="entry name" value="P-loop containing nucleotide triphosphate hydrolases"/>
    <property type="match status" value="1"/>
</dbReference>
<evidence type="ECO:0000256" key="2">
    <source>
        <dbReference type="ARBA" id="ARBA00022694"/>
    </source>
</evidence>
<keyword evidence="10" id="KW-1185">Reference proteome</keyword>
<accession>A0ABX7Q6N4</accession>
<comment type="cofactor">
    <cofactor evidence="6">
        <name>K(+)</name>
        <dbReference type="ChEBI" id="CHEBI:29103"/>
    </cofactor>
    <text evidence="6">Binds 1 potassium ion per subunit.</text>
</comment>
<comment type="subunit">
    <text evidence="6">Homodimer. Heterotetramer of two MnmE and two MnmG subunits.</text>
</comment>
<feature type="binding site" evidence="6">
    <location>
        <begin position="250"/>
        <end position="256"/>
    </location>
    <ligand>
        <name>GTP</name>
        <dbReference type="ChEBI" id="CHEBI:37565"/>
    </ligand>
</feature>
<dbReference type="PANTHER" id="PTHR42714">
    <property type="entry name" value="TRNA MODIFICATION GTPASE GTPBP3"/>
    <property type="match status" value="1"/>
</dbReference>
<protein>
    <recommendedName>
        <fullName evidence="6">tRNA modification GTPase MnmE</fullName>
        <ecNumber evidence="6">3.6.-.-</ecNumber>
    </recommendedName>
</protein>
<dbReference type="InterPro" id="IPR025867">
    <property type="entry name" value="MnmE_helical"/>
</dbReference>
<keyword evidence="4 6" id="KW-0630">Potassium</keyword>
<evidence type="ECO:0000259" key="8">
    <source>
        <dbReference type="PROSITE" id="PS51709"/>
    </source>
</evidence>
<dbReference type="HAMAP" id="MF_00379">
    <property type="entry name" value="GTPase_MnmE"/>
    <property type="match status" value="1"/>
</dbReference>
<dbReference type="InterPro" id="IPR027417">
    <property type="entry name" value="P-loop_NTPase"/>
</dbReference>
<evidence type="ECO:0000256" key="5">
    <source>
        <dbReference type="ARBA" id="ARBA00023134"/>
    </source>
</evidence>
<dbReference type="InterPro" id="IPR027368">
    <property type="entry name" value="MnmE_dom2"/>
</dbReference>
<dbReference type="Pfam" id="PF01926">
    <property type="entry name" value="MMR_HSR1"/>
    <property type="match status" value="1"/>
</dbReference>
<evidence type="ECO:0000256" key="4">
    <source>
        <dbReference type="ARBA" id="ARBA00022958"/>
    </source>
</evidence>
<feature type="binding site" evidence="6">
    <location>
        <position position="125"/>
    </location>
    <ligand>
        <name>(6S)-5-formyl-5,6,7,8-tetrahydrofolate</name>
        <dbReference type="ChEBI" id="CHEBI:57457"/>
    </ligand>
</feature>
<feature type="binding site" evidence="6">
    <location>
        <position position="250"/>
    </location>
    <ligand>
        <name>K(+)</name>
        <dbReference type="ChEBI" id="CHEBI:29103"/>
    </ligand>
</feature>
<organism evidence="9 10">
    <name type="scientific">Geobacter benzoatilyticus</name>
    <dbReference type="NCBI Taxonomy" id="2815309"/>
    <lineage>
        <taxon>Bacteria</taxon>
        <taxon>Pseudomonadati</taxon>
        <taxon>Thermodesulfobacteriota</taxon>
        <taxon>Desulfuromonadia</taxon>
        <taxon>Geobacterales</taxon>
        <taxon>Geobacteraceae</taxon>
        <taxon>Geobacter</taxon>
    </lineage>
</organism>
<dbReference type="NCBIfam" id="TIGR00231">
    <property type="entry name" value="small_GTP"/>
    <property type="match status" value="1"/>
</dbReference>
<feature type="binding site" evidence="6">
    <location>
        <begin position="231"/>
        <end position="236"/>
    </location>
    <ligand>
        <name>GTP</name>
        <dbReference type="ChEBI" id="CHEBI:37565"/>
    </ligand>
</feature>
<feature type="binding site" evidence="6">
    <location>
        <position position="86"/>
    </location>
    <ligand>
        <name>(6S)-5-formyl-5,6,7,8-tetrahydrofolate</name>
        <dbReference type="ChEBI" id="CHEBI:57457"/>
    </ligand>
</feature>
<reference evidence="9 10" key="1">
    <citation type="submission" date="2021-03" db="EMBL/GenBank/DDBJ databases">
        <title>Geobacter metallireducens gen. nov. sp. nov., a microorganism capable of coupling the complete oxidation of organic compounds to the reduction of iron and other metals.</title>
        <authorList>
            <person name="Li Y."/>
        </authorList>
    </citation>
    <scope>NUCLEOTIDE SEQUENCE [LARGE SCALE GENOMIC DNA]</scope>
    <source>
        <strain evidence="9 10">Jerry-YX</strain>
    </source>
</reference>
<dbReference type="PRINTS" id="PR00326">
    <property type="entry name" value="GTP1OBG"/>
</dbReference>
<proteinExistence type="inferred from homology"/>
<keyword evidence="6" id="KW-0460">Magnesium</keyword>
<keyword evidence="6" id="KW-0963">Cytoplasm</keyword>
<dbReference type="InterPro" id="IPR031168">
    <property type="entry name" value="G_TrmE"/>
</dbReference>
<feature type="binding site" evidence="6">
    <location>
        <position position="252"/>
    </location>
    <ligand>
        <name>K(+)</name>
        <dbReference type="ChEBI" id="CHEBI:29103"/>
    </ligand>
</feature>
<dbReference type="InterPro" id="IPR006073">
    <property type="entry name" value="GTP-bd"/>
</dbReference>
<sequence>MYFEDTIAAIGTPVGEGGIGVIRISGPDAPALARRLVRRGNKNGDFESHRFYYGAVQDPDTGEAVDEVMAVLMVAPRSYTMEDVLEIQCHGGYLVTRRVLDAVLRCGVRLAEPGEFTRRAFLNGRIDLVQAESIIDVIRSKTEAALSLAQHQREGRLSERLNEVRRLLRHGLALVEAFIDFPEEEIDPAAQVEIEAKVRQALGQIEELLDGFDEGRVLRDGVSVLIAGKPNVGKSSLLNTLLQEKRAIVTSVPGTTRDIIEEVVNVRGLPLRMLDTAGIRETEDIVEKEGVRLTLEKIPQADLILFVLDGSRPFDDDDRMILDALSGRRSIVVVNKRDLPGLLHLPGELEGMRTVDISTSTGDGIEELRGAIFETFIHGRAIDSREYVALSQARHRDALEKARGKVAVFRDNLSLGLDLEILAVDLREALDAVGEVTGETTPDDILDMIFARFCIGK</sequence>
<dbReference type="NCBIfam" id="TIGR00450">
    <property type="entry name" value="mnmE_trmE_thdF"/>
    <property type="match status" value="1"/>
</dbReference>
<dbReference type="Gene3D" id="1.20.120.430">
    <property type="entry name" value="tRNA modification GTPase MnmE domain 2"/>
    <property type="match status" value="1"/>
</dbReference>
<dbReference type="RefSeq" id="WP_207164497.1">
    <property type="nucleotide sequence ID" value="NZ_CP071382.1"/>
</dbReference>
<comment type="similarity">
    <text evidence="1 6 7">Belongs to the TRAFAC class TrmE-Era-EngA-EngB-Septin-like GTPase superfamily. TrmE GTPase family.</text>
</comment>
<feature type="binding site" evidence="6">
    <location>
        <position position="457"/>
    </location>
    <ligand>
        <name>(6S)-5-formyl-5,6,7,8-tetrahydrofolate</name>
        <dbReference type="ChEBI" id="CHEBI:57457"/>
    </ligand>
</feature>
<dbReference type="SUPFAM" id="SSF52540">
    <property type="entry name" value="P-loop containing nucleoside triphosphate hydrolases"/>
    <property type="match status" value="1"/>
</dbReference>
<dbReference type="EC" id="3.6.-.-" evidence="6"/>
<evidence type="ECO:0000256" key="3">
    <source>
        <dbReference type="ARBA" id="ARBA00022741"/>
    </source>
</evidence>
<keyword evidence="6" id="KW-0378">Hydrolase</keyword>
<feature type="binding site" evidence="6">
    <location>
        <position position="23"/>
    </location>
    <ligand>
        <name>(6S)-5-formyl-5,6,7,8-tetrahydrofolate</name>
        <dbReference type="ChEBI" id="CHEBI:57457"/>
    </ligand>
</feature>
<evidence type="ECO:0000256" key="1">
    <source>
        <dbReference type="ARBA" id="ARBA00011043"/>
    </source>
</evidence>
<evidence type="ECO:0000256" key="6">
    <source>
        <dbReference type="HAMAP-Rule" id="MF_00379"/>
    </source>
</evidence>
<dbReference type="PROSITE" id="PS51709">
    <property type="entry name" value="G_TRME"/>
    <property type="match status" value="1"/>
</dbReference>
<name>A0ABX7Q6N4_9BACT</name>
<dbReference type="CDD" id="cd14858">
    <property type="entry name" value="TrmE_N"/>
    <property type="match status" value="1"/>
</dbReference>
<dbReference type="InterPro" id="IPR027266">
    <property type="entry name" value="TrmE/GcvT-like"/>
</dbReference>
<feature type="binding site" evidence="6">
    <location>
        <position position="235"/>
    </location>
    <ligand>
        <name>Mg(2+)</name>
        <dbReference type="ChEBI" id="CHEBI:18420"/>
    </ligand>
</feature>
<gene>
    <name evidence="6 9" type="primary">mnmE</name>
    <name evidence="6" type="synonym">trmE</name>
    <name evidence="9" type="ORF">JZM60_05445</name>
</gene>
<feature type="binding site" evidence="6">
    <location>
        <begin position="275"/>
        <end position="278"/>
    </location>
    <ligand>
        <name>GTP</name>
        <dbReference type="ChEBI" id="CHEBI:37565"/>
    </ligand>
</feature>
<keyword evidence="2 6" id="KW-0819">tRNA processing</keyword>
<dbReference type="InterPro" id="IPR005225">
    <property type="entry name" value="Small_GTP-bd"/>
</dbReference>
<comment type="subcellular location">
    <subcellularLocation>
        <location evidence="6">Cytoplasm</location>
    </subcellularLocation>
</comment>
<evidence type="ECO:0000313" key="10">
    <source>
        <dbReference type="Proteomes" id="UP000663651"/>
    </source>
</evidence>
<dbReference type="Gene3D" id="3.30.1360.120">
    <property type="entry name" value="Probable tRNA modification gtpase trme, domain 1"/>
    <property type="match status" value="1"/>
</dbReference>
<dbReference type="InterPro" id="IPR004520">
    <property type="entry name" value="GTPase_MnmE"/>
</dbReference>
<dbReference type="Pfam" id="PF12631">
    <property type="entry name" value="MnmE_helical"/>
    <property type="match status" value="1"/>
</dbReference>
<feature type="binding site" evidence="6">
    <location>
        <position position="231"/>
    </location>
    <ligand>
        <name>K(+)</name>
        <dbReference type="ChEBI" id="CHEBI:29103"/>
    </ligand>
</feature>
<dbReference type="NCBIfam" id="NF003661">
    <property type="entry name" value="PRK05291.1-3"/>
    <property type="match status" value="1"/>
</dbReference>
<dbReference type="EMBL" id="CP071382">
    <property type="protein sequence ID" value="QSV46718.1"/>
    <property type="molecule type" value="Genomic_DNA"/>
</dbReference>
<keyword evidence="5 6" id="KW-0342">GTP-binding</keyword>
<dbReference type="CDD" id="cd04164">
    <property type="entry name" value="trmE"/>
    <property type="match status" value="1"/>
</dbReference>
<comment type="function">
    <text evidence="6">Exhibits a very high intrinsic GTPase hydrolysis rate. Involved in the addition of a carboxymethylaminomethyl (cmnm) group at the wobble position (U34) of certain tRNAs, forming tRNA-cmnm(5)s(2)U34.</text>
</comment>
<dbReference type="Proteomes" id="UP000663651">
    <property type="component" value="Chromosome"/>
</dbReference>
<evidence type="ECO:0000313" key="9">
    <source>
        <dbReference type="EMBL" id="QSV46718.1"/>
    </source>
</evidence>
<dbReference type="InterPro" id="IPR018948">
    <property type="entry name" value="GTP-bd_TrmE_N"/>
</dbReference>
<feature type="binding site" evidence="6">
    <location>
        <position position="255"/>
    </location>
    <ligand>
        <name>K(+)</name>
        <dbReference type="ChEBI" id="CHEBI:29103"/>
    </ligand>
</feature>
<evidence type="ECO:0000256" key="7">
    <source>
        <dbReference type="RuleBase" id="RU003313"/>
    </source>
</evidence>
<feature type="domain" description="TrmE-type G" evidence="8">
    <location>
        <begin position="221"/>
        <end position="377"/>
    </location>
</feature>
<keyword evidence="6" id="KW-0479">Metal-binding</keyword>
<dbReference type="PANTHER" id="PTHR42714:SF2">
    <property type="entry name" value="TRNA MODIFICATION GTPASE GTPBP3, MITOCHONDRIAL"/>
    <property type="match status" value="1"/>
</dbReference>
<keyword evidence="3 6" id="KW-0547">Nucleotide-binding</keyword>
<dbReference type="Pfam" id="PF10396">
    <property type="entry name" value="TrmE_N"/>
    <property type="match status" value="1"/>
</dbReference>
<feature type="binding site" evidence="6">
    <location>
        <position position="256"/>
    </location>
    <ligand>
        <name>Mg(2+)</name>
        <dbReference type="ChEBI" id="CHEBI:18420"/>
    </ligand>
</feature>
<comment type="caution">
    <text evidence="6">Lacks conserved residue(s) required for the propagation of feature annotation.</text>
</comment>